<dbReference type="EMBL" id="CP006586">
    <property type="protein sequence ID" value="AGW15246.1"/>
    <property type="molecule type" value="Genomic_DNA"/>
</dbReference>
<dbReference type="Gene3D" id="3.40.50.150">
    <property type="entry name" value="Vaccinia Virus protein VP39"/>
    <property type="match status" value="1"/>
</dbReference>
<organism evidence="2 3">
    <name type="scientific">Megalodesulfovibrio gigas (strain ATCC 19364 / DSM 1382 / NCIMB 9332 / VKM B-1759)</name>
    <name type="common">Desulfovibrio gigas</name>
    <dbReference type="NCBI Taxonomy" id="1121448"/>
    <lineage>
        <taxon>Bacteria</taxon>
        <taxon>Pseudomonadati</taxon>
        <taxon>Thermodesulfobacteriota</taxon>
        <taxon>Desulfovibrionia</taxon>
        <taxon>Desulfovibrionales</taxon>
        <taxon>Desulfovibrionaceae</taxon>
        <taxon>Megalodesulfovibrio</taxon>
    </lineage>
</organism>
<dbReference type="PATRIC" id="fig|1121448.10.peg.3526"/>
<protein>
    <recommendedName>
        <fullName evidence="1">Methyltransferase type 11 domain-containing protein</fullName>
    </recommendedName>
</protein>
<dbReference type="HOGENOM" id="CLU_1105742_0_0_7"/>
<dbReference type="Proteomes" id="UP000016587">
    <property type="component" value="Plasmid unnamed"/>
</dbReference>
<gene>
    <name evidence="2" type="ORF">DGI_4032</name>
</gene>
<dbReference type="InterPro" id="IPR013216">
    <property type="entry name" value="Methyltransf_11"/>
</dbReference>
<evidence type="ECO:0000313" key="3">
    <source>
        <dbReference type="Proteomes" id="UP000016587"/>
    </source>
</evidence>
<keyword evidence="3" id="KW-1185">Reference proteome</keyword>
<dbReference type="CDD" id="cd02440">
    <property type="entry name" value="AdoMet_MTases"/>
    <property type="match status" value="1"/>
</dbReference>
<proteinExistence type="predicted"/>
<dbReference type="KEGG" id="dgg:DGI_4032"/>
<name>T2GGB3_MEGG1</name>
<dbReference type="Pfam" id="PF08241">
    <property type="entry name" value="Methyltransf_11"/>
    <property type="match status" value="1"/>
</dbReference>
<geneLocation type="plasmid" evidence="3"/>
<reference evidence="2 3" key="1">
    <citation type="journal article" date="2013" name="J. Bacteriol.">
        <title>Roles of HynAB and Ech, the only two hydrogenases found in the model sulfate reducer Desulfovibrio gigas.</title>
        <authorList>
            <person name="Morais-Silva F.O."/>
            <person name="Santos C.I."/>
            <person name="Rodrigues R."/>
            <person name="Pereira I.A."/>
            <person name="Rodrigues-Pousada C."/>
        </authorList>
    </citation>
    <scope>NUCLEOTIDE SEQUENCE [LARGE SCALE GENOMIC DNA]</scope>
    <source>
        <strain evidence="3">ATCC 19364 / DSM 1382 / NCIMB 9332 / VKM B-1759</strain>
        <plasmid evidence="3">Plasmid</plasmid>
    </source>
</reference>
<reference evidence="3" key="2">
    <citation type="submission" date="2013-07" db="EMBL/GenBank/DDBJ databases">
        <authorList>
            <person name="Morais-Silva F.O."/>
            <person name="Rezende A.M."/>
            <person name="Pimentel C."/>
            <person name="Resende D.M."/>
            <person name="Santos C.I."/>
            <person name="Clemente C."/>
            <person name="de Oliveira L.M."/>
            <person name="da Silva S.M."/>
            <person name="Costa D.A."/>
            <person name="Varela-Raposo A."/>
            <person name="Horacio E.C.A."/>
            <person name="Matos M."/>
            <person name="Flores O."/>
            <person name="Ruiz J.C."/>
            <person name="Rodrigues-Pousada C."/>
        </authorList>
    </citation>
    <scope>NUCLEOTIDE SEQUENCE [LARGE SCALE GENOMIC DNA]</scope>
    <source>
        <strain evidence="3">ATCC 19364 / DSM 1382 / NCIMB 9332 / VKM B-1759</strain>
        <plasmid evidence="3">Plasmid</plasmid>
    </source>
</reference>
<dbReference type="GO" id="GO:0008757">
    <property type="term" value="F:S-adenosylmethionine-dependent methyltransferase activity"/>
    <property type="evidence" value="ECO:0007669"/>
    <property type="project" value="InterPro"/>
</dbReference>
<dbReference type="InterPro" id="IPR029063">
    <property type="entry name" value="SAM-dependent_MTases_sf"/>
</dbReference>
<evidence type="ECO:0000313" key="2">
    <source>
        <dbReference type="EMBL" id="AGW15246.1"/>
    </source>
</evidence>
<accession>T2GGB3</accession>
<dbReference type="AlphaFoldDB" id="T2GGB3"/>
<keyword evidence="2" id="KW-0614">Plasmid</keyword>
<evidence type="ECO:0000259" key="1">
    <source>
        <dbReference type="Pfam" id="PF08241"/>
    </source>
</evidence>
<sequence length="251" mass="28365">MGDGIMFYFSDNYEYFDCLDAPESTRFQLLLEPLLGRLKDVQRPLAYQVVRQFCPEGAKVLEIGAGVPLVMEALRVSHGCQCTVADKYLGKGRGPVDAAKINQSFPDIEFIDTYVGEFDPRLREDSFDAVISVSVVEHMAHSELAAFHEDCVRVVKPGGIIFHAVDVSIDGPADQDELIALLRNFIEHPRLTALAPDRMQTLEQARMDPAVFTLSPTMWRRWRQLAPPEFDFSVYRRIASLNIGMRKMQVP</sequence>
<dbReference type="SUPFAM" id="SSF53335">
    <property type="entry name" value="S-adenosyl-L-methionine-dependent methyltransferases"/>
    <property type="match status" value="1"/>
</dbReference>
<dbReference type="eggNOG" id="ENOG5033XMN">
    <property type="taxonomic scope" value="Bacteria"/>
</dbReference>
<feature type="domain" description="Methyltransferase type 11" evidence="1">
    <location>
        <begin position="61"/>
        <end position="162"/>
    </location>
</feature>